<dbReference type="PANTHER" id="PTHR32552">
    <property type="entry name" value="FERRICHROME IRON RECEPTOR-RELATED"/>
    <property type="match status" value="1"/>
</dbReference>
<dbReference type="InterPro" id="IPR012910">
    <property type="entry name" value="Plug_dom"/>
</dbReference>
<sequence length="755" mass="80936">MIKACGSSVSSRSVSLRWAFIACGALTCVGGTAAIAQASQAPTAAAADPSPVIADIIVTAQKRSENVQNVPIAIAAFSASTLKANNVAGLSDLVNVTPGLIYSFQAQSGSPFLRGVGNAQTFAGAEAEVQTYIDNVYYASGGGAYAHFNNIERVEVDKGPQGTLFGRNATGGVIQIFTRDPSHTPTLDASAGYGNFNYKEADVYASTGLGENLAGDIAVHYDDRDGWGKNLFDNKDVYQGKSFAVRSKLLFKPSDATRITLIGDYGVDRSELGQAYSVIGAPWSLAPGVPAPHSGNFYDVATDYTRPGKSEQYGASLKLDTKIGDLSFVSISAYRSTKSTGYLDADGTTTPFLYGFDKRDERQASQEFQLLSSTGGRFKWIVGTYLYYNKAAEMPGLSGIPFLGFGASRIDVRSVMTTKSVAGFGQATYDVTPTTHITAGLRYTHDHRAQTSRTTFQYATGPGAPPPFLGLDVNNYPNAAFNALTGKITVSQDLGQHALVYASYNRGFKSGTFNNIIFLANPGPALDPEHLNAYEIGTKADFFDRRVRLNVAAFLYDYSNLQVNIFQNINIALRNAASSRIKGIDGSIDFAATTDTRFSLGFSYLDAKYDNFPNAPLYLTNPVTAPNLGGGGFGGINISAADASGNRLPFAPKFSGFFGVNQRIALGAGKIDLNATVKYQSRIYFTPDNLYSQGDYATLAASAKWTAPGGKWDVTLWARNLTQTHSYQQYSLSAYGVFAYPNEPRSYGARVGVHF</sequence>
<evidence type="ECO:0000313" key="16">
    <source>
        <dbReference type="EMBL" id="NIJ06576.1"/>
    </source>
</evidence>
<keyword evidence="4" id="KW-0410">Iron transport</keyword>
<evidence type="ECO:0000256" key="5">
    <source>
        <dbReference type="ARBA" id="ARBA00022692"/>
    </source>
</evidence>
<keyword evidence="17" id="KW-1185">Reference proteome</keyword>
<evidence type="ECO:0000256" key="10">
    <source>
        <dbReference type="ARBA" id="ARBA00023237"/>
    </source>
</evidence>
<evidence type="ECO:0000256" key="3">
    <source>
        <dbReference type="ARBA" id="ARBA00022452"/>
    </source>
</evidence>
<feature type="domain" description="TonB-dependent receptor plug" evidence="15">
    <location>
        <begin position="67"/>
        <end position="173"/>
    </location>
</feature>
<proteinExistence type="inferred from homology"/>
<evidence type="ECO:0000256" key="13">
    <source>
        <dbReference type="SAM" id="SignalP"/>
    </source>
</evidence>
<feature type="signal peptide" evidence="13">
    <location>
        <begin position="1"/>
        <end position="38"/>
    </location>
</feature>
<dbReference type="PANTHER" id="PTHR32552:SF81">
    <property type="entry name" value="TONB-DEPENDENT OUTER MEMBRANE RECEPTOR"/>
    <property type="match status" value="1"/>
</dbReference>
<keyword evidence="13" id="KW-0732">Signal</keyword>
<comment type="caution">
    <text evidence="16">The sequence shown here is derived from an EMBL/GenBank/DDBJ whole genome shotgun (WGS) entry which is preliminary data.</text>
</comment>
<evidence type="ECO:0000259" key="14">
    <source>
        <dbReference type="Pfam" id="PF00593"/>
    </source>
</evidence>
<organism evidence="16 17">
    <name type="scientific">Sphingomonas vulcanisoli</name>
    <dbReference type="NCBI Taxonomy" id="1658060"/>
    <lineage>
        <taxon>Bacteria</taxon>
        <taxon>Pseudomonadati</taxon>
        <taxon>Pseudomonadota</taxon>
        <taxon>Alphaproteobacteria</taxon>
        <taxon>Sphingomonadales</taxon>
        <taxon>Sphingomonadaceae</taxon>
        <taxon>Sphingomonas</taxon>
    </lineage>
</organism>
<dbReference type="Pfam" id="PF00593">
    <property type="entry name" value="TonB_dep_Rec_b-barrel"/>
    <property type="match status" value="1"/>
</dbReference>
<evidence type="ECO:0000256" key="8">
    <source>
        <dbReference type="ARBA" id="ARBA00023077"/>
    </source>
</evidence>
<dbReference type="InterPro" id="IPR039426">
    <property type="entry name" value="TonB-dep_rcpt-like"/>
</dbReference>
<evidence type="ECO:0000256" key="11">
    <source>
        <dbReference type="PROSITE-ProRule" id="PRU01360"/>
    </source>
</evidence>
<feature type="domain" description="TonB-dependent receptor-like beta-barrel" evidence="14">
    <location>
        <begin position="282"/>
        <end position="721"/>
    </location>
</feature>
<accession>A0ABX0TMA3</accession>
<gene>
    <name evidence="16" type="ORF">FHS31_000158</name>
</gene>
<dbReference type="Gene3D" id="2.40.170.20">
    <property type="entry name" value="TonB-dependent receptor, beta-barrel domain"/>
    <property type="match status" value="1"/>
</dbReference>
<dbReference type="Proteomes" id="UP000727456">
    <property type="component" value="Unassembled WGS sequence"/>
</dbReference>
<evidence type="ECO:0000256" key="12">
    <source>
        <dbReference type="RuleBase" id="RU003357"/>
    </source>
</evidence>
<dbReference type="PROSITE" id="PS52016">
    <property type="entry name" value="TONB_DEPENDENT_REC_3"/>
    <property type="match status" value="1"/>
</dbReference>
<evidence type="ECO:0000256" key="4">
    <source>
        <dbReference type="ARBA" id="ARBA00022496"/>
    </source>
</evidence>
<name>A0ABX0TMA3_9SPHN</name>
<dbReference type="RefSeq" id="WP_167071103.1">
    <property type="nucleotide sequence ID" value="NZ_JAAOZC010000001.1"/>
</dbReference>
<keyword evidence="6" id="KW-0408">Iron</keyword>
<keyword evidence="8 12" id="KW-0798">TonB box</keyword>
<evidence type="ECO:0000256" key="1">
    <source>
        <dbReference type="ARBA" id="ARBA00004571"/>
    </source>
</evidence>
<keyword evidence="16" id="KW-0675">Receptor</keyword>
<comment type="similarity">
    <text evidence="11 12">Belongs to the TonB-dependent receptor family.</text>
</comment>
<keyword evidence="5 11" id="KW-0812">Transmembrane</keyword>
<reference evidence="16 17" key="1">
    <citation type="submission" date="2020-03" db="EMBL/GenBank/DDBJ databases">
        <title>Genomic Encyclopedia of Type Strains, Phase III (KMG-III): the genomes of soil and plant-associated and newly described type strains.</title>
        <authorList>
            <person name="Whitman W."/>
        </authorList>
    </citation>
    <scope>NUCLEOTIDE SEQUENCE [LARGE SCALE GENOMIC DNA]</scope>
    <source>
        <strain evidence="16 17">CECT 8804</strain>
    </source>
</reference>
<keyword evidence="9 11" id="KW-0472">Membrane</keyword>
<dbReference type="EMBL" id="JAAOZC010000001">
    <property type="protein sequence ID" value="NIJ06576.1"/>
    <property type="molecule type" value="Genomic_DNA"/>
</dbReference>
<comment type="subcellular location">
    <subcellularLocation>
        <location evidence="1 11">Cell outer membrane</location>
        <topology evidence="1 11">Multi-pass membrane protein</topology>
    </subcellularLocation>
</comment>
<dbReference type="Pfam" id="PF07715">
    <property type="entry name" value="Plug"/>
    <property type="match status" value="1"/>
</dbReference>
<evidence type="ECO:0000256" key="7">
    <source>
        <dbReference type="ARBA" id="ARBA00023065"/>
    </source>
</evidence>
<evidence type="ECO:0000259" key="15">
    <source>
        <dbReference type="Pfam" id="PF07715"/>
    </source>
</evidence>
<feature type="chain" id="PRO_5045106598" evidence="13">
    <location>
        <begin position="39"/>
        <end position="755"/>
    </location>
</feature>
<keyword evidence="10 11" id="KW-0998">Cell outer membrane</keyword>
<evidence type="ECO:0000313" key="17">
    <source>
        <dbReference type="Proteomes" id="UP000727456"/>
    </source>
</evidence>
<evidence type="ECO:0000256" key="2">
    <source>
        <dbReference type="ARBA" id="ARBA00022448"/>
    </source>
</evidence>
<dbReference type="InterPro" id="IPR036942">
    <property type="entry name" value="Beta-barrel_TonB_sf"/>
</dbReference>
<protein>
    <submittedName>
        <fullName evidence="16">Iron complex outermembrane receptor protein</fullName>
    </submittedName>
</protein>
<dbReference type="SUPFAM" id="SSF56935">
    <property type="entry name" value="Porins"/>
    <property type="match status" value="1"/>
</dbReference>
<dbReference type="InterPro" id="IPR000531">
    <property type="entry name" value="Beta-barrel_TonB"/>
</dbReference>
<keyword evidence="7" id="KW-0406">Ion transport</keyword>
<keyword evidence="3 11" id="KW-1134">Transmembrane beta strand</keyword>
<evidence type="ECO:0000256" key="6">
    <source>
        <dbReference type="ARBA" id="ARBA00023004"/>
    </source>
</evidence>
<evidence type="ECO:0000256" key="9">
    <source>
        <dbReference type="ARBA" id="ARBA00023136"/>
    </source>
</evidence>
<keyword evidence="2 11" id="KW-0813">Transport</keyword>